<dbReference type="OrthoDB" id="5418945at2"/>
<keyword evidence="2" id="KW-1185">Reference proteome</keyword>
<dbReference type="AlphaFoldDB" id="A0A508T1I7"/>
<sequence length="370" mass="39977">MAISRRAFGIGLLAASAAGTGGYVYLRQHPEIAGRFGEPKRLFGFAGGEKEGFLANARVRSVLERRFGLILDARRAGSVEMVRERTLLDQKPQFLWPSSSVLVDVARSSGVKISRDQVIFNSPIVLYSWDRIADGLVKAGFAEPAGGPRYTVDLLKVLKAIIAGESWEAIGVSGLFGRARVVSTDPNKSNSGFMFAGLTASLLSGDVIALDSLGKIDGDVATVFRRMGYKPPSSGKLFDDYIAGGAGAQPMIVGYENQLIEWVLQDADRWKRVEANAPSKPVILYPKPTAFSAHPLISVDRSADELIDALISESLLELAWEEHGFRGPLGTIGKARNSLLQSRLIERIDAVLPIPDAPVMLALLDRLSTA</sequence>
<evidence type="ECO:0008006" key="3">
    <source>
        <dbReference type="Google" id="ProtNLM"/>
    </source>
</evidence>
<reference evidence="1" key="1">
    <citation type="submission" date="2019-02" db="EMBL/GenBank/DDBJ databases">
        <authorList>
            <person name="Pothier F.J."/>
        </authorList>
    </citation>
    <scope>NUCLEOTIDE SEQUENCE</scope>
    <source>
        <strain evidence="1">CI-1B</strain>
    </source>
</reference>
<accession>A0A508T1I7</accession>
<organism evidence="1 2">
    <name type="scientific">Bradyrhizobium ivorense</name>
    <dbReference type="NCBI Taxonomy" id="2511166"/>
    <lineage>
        <taxon>Bacteria</taxon>
        <taxon>Pseudomonadati</taxon>
        <taxon>Pseudomonadota</taxon>
        <taxon>Alphaproteobacteria</taxon>
        <taxon>Hyphomicrobiales</taxon>
        <taxon>Nitrobacteraceae</taxon>
        <taxon>Bradyrhizobium</taxon>
    </lineage>
</organism>
<evidence type="ECO:0000313" key="2">
    <source>
        <dbReference type="Proteomes" id="UP000328092"/>
    </source>
</evidence>
<dbReference type="Proteomes" id="UP000328092">
    <property type="component" value="Unassembled WGS sequence"/>
</dbReference>
<evidence type="ECO:0000313" key="1">
    <source>
        <dbReference type="EMBL" id="VIO68066.1"/>
    </source>
</evidence>
<protein>
    <recommendedName>
        <fullName evidence="3">Extracellular solute-binding protein</fullName>
    </recommendedName>
</protein>
<name>A0A508T1I7_9BRAD</name>
<proteinExistence type="predicted"/>
<comment type="caution">
    <text evidence="1">The sequence shown here is derived from an EMBL/GenBank/DDBJ whole genome shotgun (WGS) entry which is preliminary data.</text>
</comment>
<dbReference type="RefSeq" id="WP_139858670.1">
    <property type="nucleotide sequence ID" value="NZ_CAADFC020000005.1"/>
</dbReference>
<dbReference type="EMBL" id="CAADFC020000005">
    <property type="protein sequence ID" value="VIO68066.1"/>
    <property type="molecule type" value="Genomic_DNA"/>
</dbReference>
<gene>
    <name evidence="1" type="ORF">CI1B_18500</name>
</gene>